<protein>
    <recommendedName>
        <fullName evidence="3">Ubiquitin-like domain-containing protein</fullName>
    </recommendedName>
</protein>
<evidence type="ECO:0008006" key="3">
    <source>
        <dbReference type="Google" id="ProtNLM"/>
    </source>
</evidence>
<name>A0A814MUS5_ADIRI</name>
<dbReference type="AlphaFoldDB" id="A0A814MUS5"/>
<evidence type="ECO:0000313" key="1">
    <source>
        <dbReference type="EMBL" id="CAF1084358.1"/>
    </source>
</evidence>
<dbReference type="Proteomes" id="UP000663828">
    <property type="component" value="Unassembled WGS sequence"/>
</dbReference>
<keyword evidence="2" id="KW-1185">Reference proteome</keyword>
<dbReference type="EMBL" id="CAJNOR010001143">
    <property type="protein sequence ID" value="CAF1084358.1"/>
    <property type="molecule type" value="Genomic_DNA"/>
</dbReference>
<gene>
    <name evidence="1" type="ORF">XAT740_LOCUS17493</name>
</gene>
<sequence>MMAPTIWVQIDNCDTEKVRLESEMDIDDLKKKLLGKDANKYRAIYQNVRLRSDTLIPGDTTFEQPVLLQLQIASDLTSTQSQPLITNVDGTFQPHFENQMLGQSTHAHQRRGQPQAYDPYYSSINQGLLNTSYPPVPDYSTGRTSIPFSLSSGTYSSGLNSHYNCDQTYHSFAAPSNYETSYYSPTGMSMPTMMRPSFVPPHEIEYFRRLGPELFDRTYGYLRQQKIRQRTDKTLDNAQMRHDLHQVTRDPQSCELLDQLVFFELNN</sequence>
<organism evidence="1 2">
    <name type="scientific">Adineta ricciae</name>
    <name type="common">Rotifer</name>
    <dbReference type="NCBI Taxonomy" id="249248"/>
    <lineage>
        <taxon>Eukaryota</taxon>
        <taxon>Metazoa</taxon>
        <taxon>Spiralia</taxon>
        <taxon>Gnathifera</taxon>
        <taxon>Rotifera</taxon>
        <taxon>Eurotatoria</taxon>
        <taxon>Bdelloidea</taxon>
        <taxon>Adinetida</taxon>
        <taxon>Adinetidae</taxon>
        <taxon>Adineta</taxon>
    </lineage>
</organism>
<reference evidence="1" key="1">
    <citation type="submission" date="2021-02" db="EMBL/GenBank/DDBJ databases">
        <authorList>
            <person name="Nowell W R."/>
        </authorList>
    </citation>
    <scope>NUCLEOTIDE SEQUENCE</scope>
</reference>
<accession>A0A814MUS5</accession>
<proteinExistence type="predicted"/>
<evidence type="ECO:0000313" key="2">
    <source>
        <dbReference type="Proteomes" id="UP000663828"/>
    </source>
</evidence>
<comment type="caution">
    <text evidence="1">The sequence shown here is derived from an EMBL/GenBank/DDBJ whole genome shotgun (WGS) entry which is preliminary data.</text>
</comment>